<comment type="similarity">
    <text evidence="3">Belongs to the peptidase A22B family.</text>
</comment>
<evidence type="ECO:0000256" key="6">
    <source>
        <dbReference type="ARBA" id="ARBA00022801"/>
    </source>
</evidence>
<accession>A0ABP0V224</accession>
<protein>
    <recommendedName>
        <fullName evidence="11">PA domain-containing protein</fullName>
    </recommendedName>
</protein>
<evidence type="ECO:0000313" key="12">
    <source>
        <dbReference type="EMBL" id="CAK9236396.1"/>
    </source>
</evidence>
<evidence type="ECO:0000256" key="8">
    <source>
        <dbReference type="ARBA" id="ARBA00023136"/>
    </source>
</evidence>
<dbReference type="InterPro" id="IPR003137">
    <property type="entry name" value="PA_domain"/>
</dbReference>
<feature type="transmembrane region" description="Helical" evidence="9">
    <location>
        <begin position="317"/>
        <end position="338"/>
    </location>
</feature>
<feature type="transmembrane region" description="Helical" evidence="9">
    <location>
        <begin position="248"/>
        <end position="268"/>
    </location>
</feature>
<evidence type="ECO:0000256" key="10">
    <source>
        <dbReference type="SAM" id="SignalP"/>
    </source>
</evidence>
<organism evidence="12 13">
    <name type="scientific">Sphagnum troendelagicum</name>
    <dbReference type="NCBI Taxonomy" id="128251"/>
    <lineage>
        <taxon>Eukaryota</taxon>
        <taxon>Viridiplantae</taxon>
        <taxon>Streptophyta</taxon>
        <taxon>Embryophyta</taxon>
        <taxon>Bryophyta</taxon>
        <taxon>Sphagnophytina</taxon>
        <taxon>Sphagnopsida</taxon>
        <taxon>Sphagnales</taxon>
        <taxon>Sphagnaceae</taxon>
        <taxon>Sphagnum</taxon>
    </lineage>
</organism>
<keyword evidence="5" id="KW-0967">Endosome</keyword>
<evidence type="ECO:0000259" key="11">
    <source>
        <dbReference type="Pfam" id="PF02225"/>
    </source>
</evidence>
<keyword evidence="8 9" id="KW-0472">Membrane</keyword>
<dbReference type="Gene3D" id="3.50.30.30">
    <property type="match status" value="1"/>
</dbReference>
<evidence type="ECO:0000256" key="2">
    <source>
        <dbReference type="ARBA" id="ARBA00004337"/>
    </source>
</evidence>
<feature type="transmembrane region" description="Helical" evidence="9">
    <location>
        <begin position="274"/>
        <end position="297"/>
    </location>
</feature>
<keyword evidence="4 9" id="KW-0812">Transmembrane</keyword>
<dbReference type="PANTHER" id="PTHR12174">
    <property type="entry name" value="SIGNAL PEPTIDE PEPTIDASE"/>
    <property type="match status" value="1"/>
</dbReference>
<evidence type="ECO:0000256" key="9">
    <source>
        <dbReference type="SAM" id="Phobius"/>
    </source>
</evidence>
<feature type="chain" id="PRO_5046766498" description="PA domain-containing protein" evidence="10">
    <location>
        <begin position="24"/>
        <end position="537"/>
    </location>
</feature>
<reference evidence="12" key="1">
    <citation type="submission" date="2024-02" db="EMBL/GenBank/DDBJ databases">
        <authorList>
            <consortium name="ELIXIR-Norway"/>
            <consortium name="Elixir Norway"/>
        </authorList>
    </citation>
    <scope>NUCLEOTIDE SEQUENCE</scope>
</reference>
<dbReference type="SUPFAM" id="SSF52025">
    <property type="entry name" value="PA domain"/>
    <property type="match status" value="1"/>
</dbReference>
<feature type="transmembrane region" description="Helical" evidence="9">
    <location>
        <begin position="344"/>
        <end position="365"/>
    </location>
</feature>
<keyword evidence="7 9" id="KW-1133">Transmembrane helix</keyword>
<dbReference type="PANTHER" id="PTHR12174:SF75">
    <property type="entry name" value="SIGNAL PEPTIDE PEPTIDASE-LIKE 2"/>
    <property type="match status" value="1"/>
</dbReference>
<keyword evidence="13" id="KW-1185">Reference proteome</keyword>
<keyword evidence="6" id="KW-0378">Hydrolase</keyword>
<name>A0ABP0V224_9BRYO</name>
<dbReference type="InterPro" id="IPR006639">
    <property type="entry name" value="Preselin/SPP"/>
</dbReference>
<feature type="signal peptide" evidence="10">
    <location>
        <begin position="1"/>
        <end position="23"/>
    </location>
</feature>
<evidence type="ECO:0000256" key="3">
    <source>
        <dbReference type="ARBA" id="ARBA00006859"/>
    </source>
</evidence>
<keyword evidence="10" id="KW-0732">Signal</keyword>
<dbReference type="EMBL" id="OZ019901">
    <property type="protein sequence ID" value="CAK9236396.1"/>
    <property type="molecule type" value="Genomic_DNA"/>
</dbReference>
<dbReference type="InterPro" id="IPR046450">
    <property type="entry name" value="PA_dom_sf"/>
</dbReference>
<evidence type="ECO:0000313" key="13">
    <source>
        <dbReference type="Proteomes" id="UP001497512"/>
    </source>
</evidence>
<dbReference type="Pfam" id="PF02225">
    <property type="entry name" value="PA"/>
    <property type="match status" value="1"/>
</dbReference>
<feature type="transmembrane region" description="Helical" evidence="9">
    <location>
        <begin position="425"/>
        <end position="449"/>
    </location>
</feature>
<feature type="transmembrane region" description="Helical" evidence="9">
    <location>
        <begin position="491"/>
        <end position="508"/>
    </location>
</feature>
<feature type="transmembrane region" description="Helical" evidence="9">
    <location>
        <begin position="193"/>
        <end position="214"/>
    </location>
</feature>
<gene>
    <name evidence="12" type="ORF">CSSPTR1EN2_LOCUS22871</name>
</gene>
<sequence>MENKRNSILLFVTLLLLLQLCVGDDIVHNDDQEPKQPGCNNSYVLVKIQNWINGEESTEYVGVGARFGKRVLEHEEEYHSVPLAVLDPIHACNESVKMVPKHAALVWRGDCTFTTKARIAQAAGAVSLIIVNDKEELYKMVCSKNETYTDIRIPSVMVPKSAGESLEKAMRHGEAVRVLLFSPRRPTVDISEVFLWVMAVGTILGASFWSAWTAKEAAQEYYRRLKEGADAYLTEPDVEEKDIVDINVVSAVLFLVLASVFLILLYYFMSNWFLILLVILFCIGGFEGLQTCVVSLLSRWFPRLAATYINVPILGSLSKLGLIVAPFCITVSVLWGVFRQASFAWVGQDILGISLILTVLQIVWLPNIKVSTVLLSCAFFYDIFWVFVSPVLFHESVMIVVARGDKSNGEGIPMLLKVPRLYDPWGGYSIIGFGDILLPGLLVSFCLRYDWMAKKNFFNGYFLWTTIGYGVGLFTTYVVLNLTDGNGQPALLYIVPFTLGTVVLLGWWRKELKDLWNNEDTSEKLETLTQSNEVQKS</sequence>
<evidence type="ECO:0000256" key="5">
    <source>
        <dbReference type="ARBA" id="ARBA00022753"/>
    </source>
</evidence>
<evidence type="ECO:0000256" key="1">
    <source>
        <dbReference type="ARBA" id="ARBA00003012"/>
    </source>
</evidence>
<feature type="domain" description="PA" evidence="11">
    <location>
        <begin position="88"/>
        <end position="166"/>
    </location>
</feature>
<feature type="transmembrane region" description="Helical" evidence="9">
    <location>
        <begin position="372"/>
        <end position="393"/>
    </location>
</feature>
<evidence type="ECO:0000256" key="7">
    <source>
        <dbReference type="ARBA" id="ARBA00022989"/>
    </source>
</evidence>
<proteinExistence type="inferred from homology"/>
<comment type="function">
    <text evidence="1">Intramembrane-cleaving aspartic protease (I-CLiP) that cleaves type II membrane signal peptides in the hydrophobic plane of the membrane.</text>
</comment>
<dbReference type="Pfam" id="PF04258">
    <property type="entry name" value="Peptidase_A22B"/>
    <property type="match status" value="1"/>
</dbReference>
<dbReference type="InterPro" id="IPR007369">
    <property type="entry name" value="Peptidase_A22B_SPP"/>
</dbReference>
<evidence type="ECO:0000256" key="4">
    <source>
        <dbReference type="ARBA" id="ARBA00022692"/>
    </source>
</evidence>
<feature type="transmembrane region" description="Helical" evidence="9">
    <location>
        <begin position="461"/>
        <end position="479"/>
    </location>
</feature>
<comment type="subcellular location">
    <subcellularLocation>
        <location evidence="2">Endosome membrane</location>
        <topology evidence="2">Multi-pass membrane protein</topology>
    </subcellularLocation>
</comment>
<dbReference type="SMART" id="SM00730">
    <property type="entry name" value="PSN"/>
    <property type="match status" value="1"/>
</dbReference>
<dbReference type="Proteomes" id="UP001497512">
    <property type="component" value="Chromosome 9"/>
</dbReference>